<name>A0A178UW42_ARATH</name>
<gene>
    <name evidence="1" type="ordered locus">AXX17_At4g13330</name>
</gene>
<dbReference type="Proteomes" id="UP000078284">
    <property type="component" value="Chromosome 4"/>
</dbReference>
<organism evidence="1 2">
    <name type="scientific">Arabidopsis thaliana</name>
    <name type="common">Mouse-ear cress</name>
    <dbReference type="NCBI Taxonomy" id="3702"/>
    <lineage>
        <taxon>Eukaryota</taxon>
        <taxon>Viridiplantae</taxon>
        <taxon>Streptophyta</taxon>
        <taxon>Embryophyta</taxon>
        <taxon>Tracheophyta</taxon>
        <taxon>Spermatophyta</taxon>
        <taxon>Magnoliopsida</taxon>
        <taxon>eudicotyledons</taxon>
        <taxon>Gunneridae</taxon>
        <taxon>Pentapetalae</taxon>
        <taxon>rosids</taxon>
        <taxon>malvids</taxon>
        <taxon>Brassicales</taxon>
        <taxon>Brassicaceae</taxon>
        <taxon>Camelineae</taxon>
        <taxon>Arabidopsis</taxon>
    </lineage>
</organism>
<reference evidence="2" key="1">
    <citation type="journal article" date="2016" name="Proc. Natl. Acad. Sci. U.S.A.">
        <title>Chromosome-level assembly of Arabidopsis thaliana Ler reveals the extent of translocation and inversion polymorphisms.</title>
        <authorList>
            <person name="Zapata L."/>
            <person name="Ding J."/>
            <person name="Willing E.M."/>
            <person name="Hartwig B."/>
            <person name="Bezdan D."/>
            <person name="Jiao W.B."/>
            <person name="Patel V."/>
            <person name="Velikkakam James G."/>
            <person name="Koornneef M."/>
            <person name="Ossowski S."/>
            <person name="Schneeberger K."/>
        </authorList>
    </citation>
    <scope>NUCLEOTIDE SEQUENCE [LARGE SCALE GENOMIC DNA]</scope>
    <source>
        <strain evidence="2">cv. Landsberg erecta</strain>
    </source>
</reference>
<evidence type="ECO:0000313" key="2">
    <source>
        <dbReference type="Proteomes" id="UP000078284"/>
    </source>
</evidence>
<protein>
    <submittedName>
        <fullName evidence="1">Uncharacterized protein</fullName>
    </submittedName>
</protein>
<proteinExistence type="predicted"/>
<sequence>MRRIRSVVIFISTSVETLDDFKSESMLQSISHGHKVPKAKSTLFILCQVELHQRVYLVFSFGTVLLDLISGEHIPPSHTPFGGDACLRVNLTAIQEILLKSGSYSHTGNT</sequence>
<comment type="caution">
    <text evidence="1">The sequence shown here is derived from an EMBL/GenBank/DDBJ whole genome shotgun (WGS) entry which is preliminary data.</text>
</comment>
<dbReference type="AlphaFoldDB" id="A0A178UW42"/>
<evidence type="ECO:0000313" key="1">
    <source>
        <dbReference type="EMBL" id="OAO97567.1"/>
    </source>
</evidence>
<accession>A0A178UW42</accession>
<dbReference type="EMBL" id="LUHQ01000004">
    <property type="protein sequence ID" value="OAO97567.1"/>
    <property type="molecule type" value="Genomic_DNA"/>
</dbReference>